<organism evidence="1 2">
    <name type="scientific">Psilocybe cubensis</name>
    <name type="common">Psychedelic mushroom</name>
    <name type="synonym">Stropharia cubensis</name>
    <dbReference type="NCBI Taxonomy" id="181762"/>
    <lineage>
        <taxon>Eukaryota</taxon>
        <taxon>Fungi</taxon>
        <taxon>Dikarya</taxon>
        <taxon>Basidiomycota</taxon>
        <taxon>Agaricomycotina</taxon>
        <taxon>Agaricomycetes</taxon>
        <taxon>Agaricomycetidae</taxon>
        <taxon>Agaricales</taxon>
        <taxon>Agaricineae</taxon>
        <taxon>Strophariaceae</taxon>
        <taxon>Psilocybe</taxon>
    </lineage>
</organism>
<evidence type="ECO:0000313" key="1">
    <source>
        <dbReference type="EMBL" id="KAH9478631.1"/>
    </source>
</evidence>
<protein>
    <submittedName>
        <fullName evidence="1">NADH dehydrogenase [ubiquinone] iron-sulfur protein 5-B</fullName>
    </submittedName>
</protein>
<sequence>MASGFGWGGGRSRCFTYWQEIQKCYAVADHPAECKAQGADYLECLDNRKEIKRAQTIAAEHARQLQHRAHESHKASSIASSGAIASVGIIQRDGSGGGGEGKEETGTDGEGNENGTESLTLRYPNTFSNGIVNAKCEM</sequence>
<keyword evidence="2" id="KW-1185">Reference proteome</keyword>
<reference evidence="1" key="1">
    <citation type="submission" date="2021-10" db="EMBL/GenBank/DDBJ databases">
        <title>Psilocybe cubensis genome.</title>
        <authorList>
            <person name="Mckernan K.J."/>
            <person name="Crawford S."/>
            <person name="Trippe A."/>
            <person name="Kane L.T."/>
            <person name="Mclaughlin S."/>
        </authorList>
    </citation>
    <scope>NUCLEOTIDE SEQUENCE</scope>
    <source>
        <strain evidence="1">MGC-MH-2018</strain>
    </source>
</reference>
<gene>
    <name evidence="1" type="ORF">JR316_0009088</name>
</gene>
<evidence type="ECO:0000313" key="2">
    <source>
        <dbReference type="Proteomes" id="UP000664032"/>
    </source>
</evidence>
<dbReference type="EMBL" id="JAFIQS020000008">
    <property type="protein sequence ID" value="KAH9478631.1"/>
    <property type="molecule type" value="Genomic_DNA"/>
</dbReference>
<name>A0ACB8GTT1_PSICU</name>
<proteinExistence type="predicted"/>
<dbReference type="Proteomes" id="UP000664032">
    <property type="component" value="Unassembled WGS sequence"/>
</dbReference>
<comment type="caution">
    <text evidence="1">The sequence shown here is derived from an EMBL/GenBank/DDBJ whole genome shotgun (WGS) entry which is preliminary data.</text>
</comment>
<accession>A0ACB8GTT1</accession>